<dbReference type="InterPro" id="IPR013083">
    <property type="entry name" value="Znf_RING/FYVE/PHD"/>
</dbReference>
<dbReference type="InterPro" id="IPR011016">
    <property type="entry name" value="Znf_RING-CH"/>
</dbReference>
<evidence type="ECO:0000256" key="1">
    <source>
        <dbReference type="ARBA" id="ARBA00022723"/>
    </source>
</evidence>
<dbReference type="GO" id="GO:0008270">
    <property type="term" value="F:zinc ion binding"/>
    <property type="evidence" value="ECO:0007669"/>
    <property type="project" value="UniProtKB-KW"/>
</dbReference>
<proteinExistence type="predicted"/>
<evidence type="ECO:0000313" key="8">
    <source>
        <dbReference type="Proteomes" id="UP000603453"/>
    </source>
</evidence>
<dbReference type="GO" id="GO:0006511">
    <property type="term" value="P:ubiquitin-dependent protein catabolic process"/>
    <property type="evidence" value="ECO:0007669"/>
    <property type="project" value="TreeGrafter"/>
</dbReference>
<name>A0A8H7R6Z8_9FUNG</name>
<dbReference type="Gene3D" id="3.30.40.10">
    <property type="entry name" value="Zinc/RING finger domain, C3HC4 (zinc finger)"/>
    <property type="match status" value="1"/>
</dbReference>
<feature type="region of interest" description="Disordered" evidence="5">
    <location>
        <begin position="244"/>
        <end position="264"/>
    </location>
</feature>
<evidence type="ECO:0000256" key="3">
    <source>
        <dbReference type="ARBA" id="ARBA00022833"/>
    </source>
</evidence>
<dbReference type="InterPro" id="IPR051834">
    <property type="entry name" value="RING_finger_E3_ligase"/>
</dbReference>
<dbReference type="AlphaFoldDB" id="A0A8H7R6Z8"/>
<keyword evidence="2 4" id="KW-0863">Zinc-finger</keyword>
<dbReference type="Pfam" id="PF13639">
    <property type="entry name" value="zf-RING_2"/>
    <property type="match status" value="1"/>
</dbReference>
<dbReference type="EMBL" id="JAEPRD010000040">
    <property type="protein sequence ID" value="KAG2205030.1"/>
    <property type="molecule type" value="Genomic_DNA"/>
</dbReference>
<reference evidence="7" key="1">
    <citation type="submission" date="2020-12" db="EMBL/GenBank/DDBJ databases">
        <title>Metabolic potential, ecology and presence of endohyphal bacteria is reflected in genomic diversity of Mucoromycotina.</title>
        <authorList>
            <person name="Muszewska A."/>
            <person name="Okrasinska A."/>
            <person name="Steczkiewicz K."/>
            <person name="Drgas O."/>
            <person name="Orlowska M."/>
            <person name="Perlinska-Lenart U."/>
            <person name="Aleksandrzak-Piekarczyk T."/>
            <person name="Szatraj K."/>
            <person name="Zielenkiewicz U."/>
            <person name="Pilsyk S."/>
            <person name="Malc E."/>
            <person name="Mieczkowski P."/>
            <person name="Kruszewska J.S."/>
            <person name="Biernat P."/>
            <person name="Pawlowska J."/>
        </authorList>
    </citation>
    <scope>NUCLEOTIDE SEQUENCE</scope>
    <source>
        <strain evidence="7">WA0000017839</strain>
    </source>
</reference>
<feature type="compositionally biased region" description="Polar residues" evidence="5">
    <location>
        <begin position="252"/>
        <end position="264"/>
    </location>
</feature>
<comment type="caution">
    <text evidence="7">The sequence shown here is derived from an EMBL/GenBank/DDBJ whole genome shotgun (WGS) entry which is preliminary data.</text>
</comment>
<feature type="region of interest" description="Disordered" evidence="5">
    <location>
        <begin position="186"/>
        <end position="211"/>
    </location>
</feature>
<keyword evidence="3" id="KW-0862">Zinc</keyword>
<dbReference type="SMART" id="SM00184">
    <property type="entry name" value="RING"/>
    <property type="match status" value="1"/>
</dbReference>
<evidence type="ECO:0000313" key="7">
    <source>
        <dbReference type="EMBL" id="KAG2205030.1"/>
    </source>
</evidence>
<dbReference type="Proteomes" id="UP000603453">
    <property type="component" value="Unassembled WGS sequence"/>
</dbReference>
<feature type="domain" description="RING-type" evidence="6">
    <location>
        <begin position="142"/>
        <end position="183"/>
    </location>
</feature>
<evidence type="ECO:0000259" key="6">
    <source>
        <dbReference type="PROSITE" id="PS50089"/>
    </source>
</evidence>
<dbReference type="SMART" id="SM00744">
    <property type="entry name" value="RINGv"/>
    <property type="match status" value="1"/>
</dbReference>
<dbReference type="InterPro" id="IPR001841">
    <property type="entry name" value="Znf_RING"/>
</dbReference>
<evidence type="ECO:0000256" key="5">
    <source>
        <dbReference type="SAM" id="MobiDB-lite"/>
    </source>
</evidence>
<dbReference type="OrthoDB" id="8062037at2759"/>
<dbReference type="GO" id="GO:0005634">
    <property type="term" value="C:nucleus"/>
    <property type="evidence" value="ECO:0007669"/>
    <property type="project" value="TreeGrafter"/>
</dbReference>
<keyword evidence="8" id="KW-1185">Reference proteome</keyword>
<accession>A0A8H7R6Z8</accession>
<keyword evidence="1" id="KW-0479">Metal-binding</keyword>
<dbReference type="GO" id="GO:0061630">
    <property type="term" value="F:ubiquitin protein ligase activity"/>
    <property type="evidence" value="ECO:0007669"/>
    <property type="project" value="TreeGrafter"/>
</dbReference>
<dbReference type="PROSITE" id="PS50089">
    <property type="entry name" value="ZF_RING_2"/>
    <property type="match status" value="1"/>
</dbReference>
<dbReference type="SUPFAM" id="SSF57850">
    <property type="entry name" value="RING/U-box"/>
    <property type="match status" value="1"/>
</dbReference>
<sequence length="283" mass="32263">MARNITSSTRMMGQTASLNEFIVESMMAEETEEEEEVVDDIVAYNILFEQRENNNNETTTSIFQLPFARIGRLLDNRSDEESEEGDGLDNYHQRSFLDNLADILSDYTQDIETTTTPSIQHILANLNKNVLISTDPDVDEECIICQDTFGTTLEIFDLPCHHKFHGACISRWLNIKTSCPVCRQPAYGKEEEDEEEEEEEDDTTSSSRPPHHLLVPLEDIIDRAQAVDSDTWIPAIAPPYQEWRSTARVEETNNTGERISSSALPTRPFVSSYEEWASMEEVD</sequence>
<feature type="compositionally biased region" description="Acidic residues" evidence="5">
    <location>
        <begin position="190"/>
        <end position="203"/>
    </location>
</feature>
<protein>
    <recommendedName>
        <fullName evidence="6">RING-type domain-containing protein</fullName>
    </recommendedName>
</protein>
<organism evidence="7 8">
    <name type="scientific">Mucor saturninus</name>
    <dbReference type="NCBI Taxonomy" id="64648"/>
    <lineage>
        <taxon>Eukaryota</taxon>
        <taxon>Fungi</taxon>
        <taxon>Fungi incertae sedis</taxon>
        <taxon>Mucoromycota</taxon>
        <taxon>Mucoromycotina</taxon>
        <taxon>Mucoromycetes</taxon>
        <taxon>Mucorales</taxon>
        <taxon>Mucorineae</taxon>
        <taxon>Mucoraceae</taxon>
        <taxon>Mucor</taxon>
    </lineage>
</organism>
<gene>
    <name evidence="7" type="ORF">INT47_002654</name>
</gene>
<evidence type="ECO:0000256" key="4">
    <source>
        <dbReference type="PROSITE-ProRule" id="PRU00175"/>
    </source>
</evidence>
<dbReference type="CDD" id="cd16448">
    <property type="entry name" value="RING-H2"/>
    <property type="match status" value="1"/>
</dbReference>
<dbReference type="PANTHER" id="PTHR45931:SF3">
    <property type="entry name" value="RING ZINC FINGER-CONTAINING PROTEIN"/>
    <property type="match status" value="1"/>
</dbReference>
<evidence type="ECO:0000256" key="2">
    <source>
        <dbReference type="ARBA" id="ARBA00022771"/>
    </source>
</evidence>
<dbReference type="PANTHER" id="PTHR45931">
    <property type="entry name" value="SI:CH211-59O9.10"/>
    <property type="match status" value="1"/>
</dbReference>